<evidence type="ECO:0000313" key="2">
    <source>
        <dbReference type="Proteomes" id="UP000499080"/>
    </source>
</evidence>
<sequence>MVSFDDVWRPIERPWLSPYHYPSGIVLDVKSRLIPTALVSNCDVHGPNATMLTCTGDNGAQTTGRRANSRPSCSQRDTVWRDMDLSEQRAATPAVALLVSSGIWHIATGSDHLPLW</sequence>
<name>A0A4Y2KWS8_ARAVE</name>
<reference evidence="1 2" key="1">
    <citation type="journal article" date="2019" name="Sci. Rep.">
        <title>Orb-weaving spider Araneus ventricosus genome elucidates the spidroin gene catalogue.</title>
        <authorList>
            <person name="Kono N."/>
            <person name="Nakamura H."/>
            <person name="Ohtoshi R."/>
            <person name="Moran D.A.P."/>
            <person name="Shinohara A."/>
            <person name="Yoshida Y."/>
            <person name="Fujiwara M."/>
            <person name="Mori M."/>
            <person name="Tomita M."/>
            <person name="Arakawa K."/>
        </authorList>
    </citation>
    <scope>NUCLEOTIDE SEQUENCE [LARGE SCALE GENOMIC DNA]</scope>
</reference>
<protein>
    <submittedName>
        <fullName evidence="1">Uncharacterized protein</fullName>
    </submittedName>
</protein>
<evidence type="ECO:0000313" key="1">
    <source>
        <dbReference type="EMBL" id="GBN06712.1"/>
    </source>
</evidence>
<keyword evidence="2" id="KW-1185">Reference proteome</keyword>
<dbReference type="Proteomes" id="UP000499080">
    <property type="component" value="Unassembled WGS sequence"/>
</dbReference>
<accession>A0A4Y2KWS8</accession>
<dbReference type="EMBL" id="BGPR01196741">
    <property type="protein sequence ID" value="GBN06712.1"/>
    <property type="molecule type" value="Genomic_DNA"/>
</dbReference>
<proteinExistence type="predicted"/>
<organism evidence="1 2">
    <name type="scientific">Araneus ventricosus</name>
    <name type="common">Orbweaver spider</name>
    <name type="synonym">Epeira ventricosa</name>
    <dbReference type="NCBI Taxonomy" id="182803"/>
    <lineage>
        <taxon>Eukaryota</taxon>
        <taxon>Metazoa</taxon>
        <taxon>Ecdysozoa</taxon>
        <taxon>Arthropoda</taxon>
        <taxon>Chelicerata</taxon>
        <taxon>Arachnida</taxon>
        <taxon>Araneae</taxon>
        <taxon>Araneomorphae</taxon>
        <taxon>Entelegynae</taxon>
        <taxon>Araneoidea</taxon>
        <taxon>Araneidae</taxon>
        <taxon>Araneus</taxon>
    </lineage>
</organism>
<gene>
    <name evidence="1" type="ORF">AVEN_77710_1</name>
</gene>
<comment type="caution">
    <text evidence="1">The sequence shown here is derived from an EMBL/GenBank/DDBJ whole genome shotgun (WGS) entry which is preliminary data.</text>
</comment>
<dbReference type="AlphaFoldDB" id="A0A4Y2KWS8"/>